<proteinExistence type="predicted"/>
<feature type="transmembrane region" description="Helical" evidence="1">
    <location>
        <begin position="413"/>
        <end position="430"/>
    </location>
</feature>
<feature type="transmembrane region" description="Helical" evidence="1">
    <location>
        <begin position="501"/>
        <end position="519"/>
    </location>
</feature>
<feature type="chain" id="PRO_5044774149" description="Nose resistant-to-fluoxetine protein N-terminal domain-containing protein" evidence="2">
    <location>
        <begin position="22"/>
        <end position="660"/>
    </location>
</feature>
<keyword evidence="1" id="KW-0472">Membrane</keyword>
<keyword evidence="2" id="KW-0732">Signal</keyword>
<feature type="transmembrane region" description="Helical" evidence="1">
    <location>
        <begin position="577"/>
        <end position="600"/>
    </location>
</feature>
<keyword evidence="1" id="KW-1133">Transmembrane helix</keyword>
<dbReference type="InterPro" id="IPR002656">
    <property type="entry name" value="Acyl_transf_3_dom"/>
</dbReference>
<dbReference type="InterPro" id="IPR006621">
    <property type="entry name" value="Nose-resist-to-fluoxetine_N"/>
</dbReference>
<feature type="signal peptide" evidence="2">
    <location>
        <begin position="1"/>
        <end position="21"/>
    </location>
</feature>
<dbReference type="Pfam" id="PF01757">
    <property type="entry name" value="Acyl_transf_3"/>
    <property type="match status" value="1"/>
</dbReference>
<evidence type="ECO:0000313" key="5">
    <source>
        <dbReference type="EMBL" id="KAL3266701.1"/>
    </source>
</evidence>
<evidence type="ECO:0000313" key="6">
    <source>
        <dbReference type="Proteomes" id="UP001516400"/>
    </source>
</evidence>
<dbReference type="PANTHER" id="PTHR11161">
    <property type="entry name" value="O-ACYLTRANSFERASE"/>
    <property type="match status" value="1"/>
</dbReference>
<evidence type="ECO:0000259" key="4">
    <source>
        <dbReference type="Pfam" id="PF20146"/>
    </source>
</evidence>
<accession>A0ABD2MJY0</accession>
<feature type="transmembrane region" description="Helical" evidence="1">
    <location>
        <begin position="194"/>
        <end position="217"/>
    </location>
</feature>
<gene>
    <name evidence="5" type="ORF">HHI36_010863</name>
</gene>
<evidence type="ECO:0000259" key="3">
    <source>
        <dbReference type="Pfam" id="PF01757"/>
    </source>
</evidence>
<dbReference type="InterPro" id="IPR052728">
    <property type="entry name" value="O2_lipid_transport_reg"/>
</dbReference>
<name>A0ABD2MJY0_9CUCU</name>
<feature type="transmembrane region" description="Helical" evidence="1">
    <location>
        <begin position="437"/>
        <end position="460"/>
    </location>
</feature>
<keyword evidence="6" id="KW-1185">Reference proteome</keyword>
<evidence type="ECO:0008006" key="7">
    <source>
        <dbReference type="Google" id="ProtNLM"/>
    </source>
</evidence>
<dbReference type="EMBL" id="JABFTP020000001">
    <property type="protein sequence ID" value="KAL3266701.1"/>
    <property type="molecule type" value="Genomic_DNA"/>
</dbReference>
<feature type="domain" description="Nose resistant-to-fluoxetine protein N-terminal" evidence="4">
    <location>
        <begin position="42"/>
        <end position="162"/>
    </location>
</feature>
<feature type="transmembrane region" description="Helical" evidence="1">
    <location>
        <begin position="344"/>
        <end position="365"/>
    </location>
</feature>
<feature type="transmembrane region" description="Helical" evidence="1">
    <location>
        <begin position="539"/>
        <end position="556"/>
    </location>
</feature>
<comment type="caution">
    <text evidence="5">The sequence shown here is derived from an EMBL/GenBank/DDBJ whole genome shotgun (WGS) entry which is preliminary data.</text>
</comment>
<dbReference type="AlphaFoldDB" id="A0ABD2MJY0"/>
<organism evidence="5 6">
    <name type="scientific">Cryptolaemus montrouzieri</name>
    <dbReference type="NCBI Taxonomy" id="559131"/>
    <lineage>
        <taxon>Eukaryota</taxon>
        <taxon>Metazoa</taxon>
        <taxon>Ecdysozoa</taxon>
        <taxon>Arthropoda</taxon>
        <taxon>Hexapoda</taxon>
        <taxon>Insecta</taxon>
        <taxon>Pterygota</taxon>
        <taxon>Neoptera</taxon>
        <taxon>Endopterygota</taxon>
        <taxon>Coleoptera</taxon>
        <taxon>Polyphaga</taxon>
        <taxon>Cucujiformia</taxon>
        <taxon>Coccinelloidea</taxon>
        <taxon>Coccinellidae</taxon>
        <taxon>Scymninae</taxon>
        <taxon>Scymnini</taxon>
        <taxon>Cryptolaemus</taxon>
    </lineage>
</organism>
<protein>
    <recommendedName>
        <fullName evidence="7">Nose resistant-to-fluoxetine protein N-terminal domain-containing protein</fullName>
    </recommendedName>
</protein>
<keyword evidence="1" id="KW-0812">Transmembrane</keyword>
<feature type="transmembrane region" description="Helical" evidence="1">
    <location>
        <begin position="606"/>
        <end position="627"/>
    </location>
</feature>
<sequence>MMRFSVIVFIIIALNINISLCQTCLQRVKNATVEEACSKQLELLCNHEDILFTLWDASSRILHSGLTGTSTNDLGNFDLCMSVDEELDNVTIRGKFCPYEWGTLIPKKKLEEIIARDYRMNTAFDNDQEVSDHLGHNASSDWINVVGSLCLPDSCTVDDFVKVFNYYPYEVKYNLTGLQCITKDYDRTLSTYELVVSICFGVVLLALIVCTTIHLYLHYNERGEPPDFVKAFSVYYNGSKLLTVSTNKKDQVQCMNGMRFLSMLWVIAGHGFAGYKELPHFNEEAVQEWTGHLYSQYIQAAHYAVDTFFFLSGFLLSYNYIKQAEKTSVSKQIKGIPLMYLHRYLRLTPAVAALFFFTDSLLKFLGNGPLWFFALDVVRIPCENNWWRYFLYIQNYGNADICWTQTWYLSADMQMFILAPIVLIPCCVFVKKNLPMVISLLSILTVACVGISIAVAYMIGGYKDNFDTQSRLSDYIVGIIGGIIFYEYKGKPFRISRVVNILLWILTIAIMLVLIIYLHDVTENETQDKDNIFYPLYRPIWSICIMWIVFSCYFGYGGLIDRFLSLPIFQIGARLSYCMYVMHGMIVLISVGETRSYFYFNDYEMYYLFCGHVVTCIAVSVLWTLAFEGPMIVLDKMLFKWIDSLMTRNGPKKKLLRWLY</sequence>
<dbReference type="Pfam" id="PF20146">
    <property type="entry name" value="NRF"/>
    <property type="match status" value="1"/>
</dbReference>
<reference evidence="5 6" key="1">
    <citation type="journal article" date="2021" name="BMC Biol.">
        <title>Horizontally acquired antibacterial genes associated with adaptive radiation of ladybird beetles.</title>
        <authorList>
            <person name="Li H.S."/>
            <person name="Tang X.F."/>
            <person name="Huang Y.H."/>
            <person name="Xu Z.Y."/>
            <person name="Chen M.L."/>
            <person name="Du X.Y."/>
            <person name="Qiu B.Y."/>
            <person name="Chen P.T."/>
            <person name="Zhang W."/>
            <person name="Slipinski A."/>
            <person name="Escalona H.E."/>
            <person name="Waterhouse R.M."/>
            <person name="Zwick A."/>
            <person name="Pang H."/>
        </authorList>
    </citation>
    <scope>NUCLEOTIDE SEQUENCE [LARGE SCALE GENOMIC DNA]</scope>
    <source>
        <strain evidence="5">SYSU2018</strain>
    </source>
</reference>
<evidence type="ECO:0000256" key="2">
    <source>
        <dbReference type="SAM" id="SignalP"/>
    </source>
</evidence>
<dbReference type="PANTHER" id="PTHR11161:SF72">
    <property type="entry name" value="FI21449P1"/>
    <property type="match status" value="1"/>
</dbReference>
<dbReference type="Proteomes" id="UP001516400">
    <property type="component" value="Unassembled WGS sequence"/>
</dbReference>
<feature type="transmembrane region" description="Helical" evidence="1">
    <location>
        <begin position="300"/>
        <end position="321"/>
    </location>
</feature>
<feature type="domain" description="Acyltransferase 3" evidence="3">
    <location>
        <begin position="254"/>
        <end position="618"/>
    </location>
</feature>
<evidence type="ECO:0000256" key="1">
    <source>
        <dbReference type="SAM" id="Phobius"/>
    </source>
</evidence>